<dbReference type="Proteomes" id="UP000256856">
    <property type="component" value="Chromosome"/>
</dbReference>
<dbReference type="InterPro" id="IPR024692">
    <property type="entry name" value="PTS_EI"/>
</dbReference>
<dbReference type="SUPFAM" id="SSF47831">
    <property type="entry name" value="Enzyme I of the PEP:sugar phosphotransferase system HPr-binding (sub)domain"/>
    <property type="match status" value="1"/>
</dbReference>
<protein>
    <recommendedName>
        <fullName evidence="6 16">Phosphoenolpyruvate-protein phosphotransferase</fullName>
        <ecNumber evidence="5 16">2.7.3.9</ecNumber>
    </recommendedName>
    <alternativeName>
        <fullName evidence="15 16">Phosphotransferase system, enzyme I</fullName>
    </alternativeName>
</protein>
<dbReference type="InterPro" id="IPR050499">
    <property type="entry name" value="PEP-utilizing_PTS_enzyme"/>
</dbReference>
<proteinExistence type="inferred from homology"/>
<keyword evidence="13 16" id="KW-0418">Kinase</keyword>
<comment type="similarity">
    <text evidence="4 16">Belongs to the PEP-utilizing enzyme family.</text>
</comment>
<dbReference type="Gene3D" id="3.20.20.60">
    <property type="entry name" value="Phosphoenolpyruvate-binding domains"/>
    <property type="match status" value="1"/>
</dbReference>
<comment type="catalytic activity">
    <reaction evidence="1 16">
        <text>L-histidyl-[protein] + phosphoenolpyruvate = N(pros)-phospho-L-histidyl-[protein] + pyruvate</text>
        <dbReference type="Rhea" id="RHEA:23880"/>
        <dbReference type="Rhea" id="RHEA-COMP:9745"/>
        <dbReference type="Rhea" id="RHEA-COMP:9746"/>
        <dbReference type="ChEBI" id="CHEBI:15361"/>
        <dbReference type="ChEBI" id="CHEBI:29979"/>
        <dbReference type="ChEBI" id="CHEBI:58702"/>
        <dbReference type="ChEBI" id="CHEBI:64837"/>
        <dbReference type="EC" id="2.7.3.9"/>
    </reaction>
</comment>
<evidence type="ECO:0000256" key="7">
    <source>
        <dbReference type="ARBA" id="ARBA00022448"/>
    </source>
</evidence>
<name>A0A346DZJ2_9ENTR</name>
<dbReference type="GO" id="GO:0009401">
    <property type="term" value="P:phosphoenolpyruvate-dependent sugar phosphotransferase system"/>
    <property type="evidence" value="ECO:0007669"/>
    <property type="project" value="UniProtKB-KW"/>
</dbReference>
<comment type="subcellular location">
    <subcellularLocation>
        <location evidence="3 16">Cytoplasm</location>
    </subcellularLocation>
</comment>
<evidence type="ECO:0000256" key="14">
    <source>
        <dbReference type="ARBA" id="ARBA00022842"/>
    </source>
</evidence>
<dbReference type="EMBL" id="CP028374">
    <property type="protein sequence ID" value="AXN02147.1"/>
    <property type="molecule type" value="Genomic_DNA"/>
</dbReference>
<evidence type="ECO:0000256" key="6">
    <source>
        <dbReference type="ARBA" id="ARBA00016544"/>
    </source>
</evidence>
<dbReference type="PIRSF" id="PIRSF000732">
    <property type="entry name" value="PTS_enzyme_I"/>
    <property type="match status" value="1"/>
</dbReference>
<dbReference type="InterPro" id="IPR008731">
    <property type="entry name" value="PTS_EIN"/>
</dbReference>
<sequence length="579" mass="65857">MFMNSGILASQGLAFGKALLYKEEKIIINYNKISINEVDKEIKRFIDARHKSIVQLKSIVKKANKLFGRKKAIIFEGHILLLEDIELEQEIITLIKKLNFTADAAIFSVMNDQIIALKNINDIYLKERVIDIHDISKRLLHNILELEIIDLSLIKDKIILIAKDLTPSLIAQFDIKVVIGLLTDLGGSTSHTSIIARSLGLPAIVGLGNITSKIKTGDIVILDGINNKFYINPSSDIINEFKLLRRKFFIEKNELKKIKDLTAVTLDGHMVEISVNINKIDDVKNVFSSGAESIGLYRTEFLFMNRSSLPDEEEQFLVYKDIAKRMNNKPIVIRTMDIGGDKYISYLNFPKEENPFLGWRAIRIMMDRKDILYSQIRAILRASYFGKLYIMFPMIISLEEVLFLKKEISKIKIELFNDGYFFDNNIKIGVMIETPSAAIISNHLAKEVDFFSIGTNDLTQYTLAVDRGNDSISHLYNPFSPAVLYLIKRIINYSHIEGKWTSVCGELASDRNAVVLLLGMGLDKFSVNITSVANVKKIIRNTNFFKAKKLVKNVLSESTVEGVMYLLNKFIRKNNILNI</sequence>
<evidence type="ECO:0000256" key="5">
    <source>
        <dbReference type="ARBA" id="ARBA00012232"/>
    </source>
</evidence>
<evidence type="ECO:0000259" key="20">
    <source>
        <dbReference type="Pfam" id="PF00391"/>
    </source>
</evidence>
<dbReference type="InterPro" id="IPR000121">
    <property type="entry name" value="PEP_util_C"/>
</dbReference>
<dbReference type="PROSITE" id="PS00370">
    <property type="entry name" value="PEP_ENZYMES_PHOS_SITE"/>
    <property type="match status" value="1"/>
</dbReference>
<evidence type="ECO:0000313" key="24">
    <source>
        <dbReference type="Proteomes" id="UP000256856"/>
    </source>
</evidence>
<dbReference type="PRINTS" id="PR01736">
    <property type="entry name" value="PHPHTRNFRASE"/>
</dbReference>
<feature type="domain" description="PEP-utilising enzyme C-terminal" evidence="21">
    <location>
        <begin position="253"/>
        <end position="543"/>
    </location>
</feature>
<dbReference type="Pfam" id="PF02896">
    <property type="entry name" value="PEP-utilizers_C"/>
    <property type="match status" value="1"/>
</dbReference>
<comment type="function">
    <text evidence="16">General (non sugar-specific) component of the phosphoenolpyruvate-dependent sugar phosphotransferase system (sugar PTS). This major carbohydrate active-transport system catalyzes the phosphorylation of incoming sugar substrates concomitantly with their translocation across the cell membrane. Enzyme I transfers the phosphoryl group from phosphoenolpyruvate (PEP) to the phosphoryl carrier protein (HPr).</text>
</comment>
<comment type="cofactor">
    <cofactor evidence="2 16 19">
        <name>Mg(2+)</name>
        <dbReference type="ChEBI" id="CHEBI:18420"/>
    </cofactor>
</comment>
<evidence type="ECO:0000256" key="11">
    <source>
        <dbReference type="ARBA" id="ARBA00022683"/>
    </source>
</evidence>
<dbReference type="KEGG" id="ppet:C9I82_176"/>
<dbReference type="InterPro" id="IPR008279">
    <property type="entry name" value="PEP-util_enz_mobile_dom"/>
</dbReference>
<evidence type="ECO:0000313" key="23">
    <source>
        <dbReference type="EMBL" id="AXN02147.1"/>
    </source>
</evidence>
<evidence type="ECO:0000256" key="8">
    <source>
        <dbReference type="ARBA" id="ARBA00022490"/>
    </source>
</evidence>
<evidence type="ECO:0000256" key="17">
    <source>
        <dbReference type="PIRSR" id="PIRSR000732-1"/>
    </source>
</evidence>
<keyword evidence="10 16" id="KW-0808">Transferase</keyword>
<feature type="active site" description="Tele-phosphohistidine intermediate" evidence="17">
    <location>
        <position position="191"/>
    </location>
</feature>
<feature type="domain" description="Phosphotransferase system enzyme I N-terminal" evidence="22">
    <location>
        <begin position="6"/>
        <end position="128"/>
    </location>
</feature>
<feature type="binding site" evidence="19">
    <location>
        <position position="457"/>
    </location>
    <ligand>
        <name>Mg(2+)</name>
        <dbReference type="ChEBI" id="CHEBI:18420"/>
    </ligand>
</feature>
<dbReference type="GO" id="GO:0016301">
    <property type="term" value="F:kinase activity"/>
    <property type="evidence" value="ECO:0007669"/>
    <property type="project" value="UniProtKB-KW"/>
</dbReference>
<feature type="binding site" evidence="19">
    <location>
        <position position="433"/>
    </location>
    <ligand>
        <name>Mg(2+)</name>
        <dbReference type="ChEBI" id="CHEBI:18420"/>
    </ligand>
</feature>
<evidence type="ECO:0000256" key="12">
    <source>
        <dbReference type="ARBA" id="ARBA00022723"/>
    </source>
</evidence>
<dbReference type="InterPro" id="IPR036637">
    <property type="entry name" value="Phosphohistidine_dom_sf"/>
</dbReference>
<keyword evidence="24" id="KW-1185">Reference proteome</keyword>
<dbReference type="PROSITE" id="PS00742">
    <property type="entry name" value="PEP_ENZYMES_2"/>
    <property type="match status" value="1"/>
</dbReference>
<feature type="binding site" evidence="18">
    <location>
        <position position="298"/>
    </location>
    <ligand>
        <name>phosphoenolpyruvate</name>
        <dbReference type="ChEBI" id="CHEBI:58702"/>
    </ligand>
</feature>
<evidence type="ECO:0000256" key="3">
    <source>
        <dbReference type="ARBA" id="ARBA00004496"/>
    </source>
</evidence>
<dbReference type="EC" id="2.7.3.9" evidence="5 16"/>
<evidence type="ECO:0000256" key="1">
    <source>
        <dbReference type="ARBA" id="ARBA00000683"/>
    </source>
</evidence>
<feature type="binding site" evidence="18">
    <location>
        <position position="467"/>
    </location>
    <ligand>
        <name>phosphoenolpyruvate</name>
        <dbReference type="ChEBI" id="CHEBI:58702"/>
    </ligand>
</feature>
<evidence type="ECO:0000256" key="4">
    <source>
        <dbReference type="ARBA" id="ARBA00007837"/>
    </source>
</evidence>
<dbReference type="GO" id="GO:0005737">
    <property type="term" value="C:cytoplasm"/>
    <property type="evidence" value="ECO:0007669"/>
    <property type="project" value="UniProtKB-SubCell"/>
</dbReference>
<dbReference type="Gene3D" id="3.50.30.10">
    <property type="entry name" value="Phosphohistidine domain"/>
    <property type="match status" value="1"/>
</dbReference>
<keyword evidence="14 16" id="KW-0460">Magnesium</keyword>
<evidence type="ECO:0000256" key="16">
    <source>
        <dbReference type="PIRNR" id="PIRNR000732"/>
    </source>
</evidence>
<evidence type="ECO:0000256" key="18">
    <source>
        <dbReference type="PIRSR" id="PIRSR000732-2"/>
    </source>
</evidence>
<evidence type="ECO:0000256" key="13">
    <source>
        <dbReference type="ARBA" id="ARBA00022777"/>
    </source>
</evidence>
<evidence type="ECO:0000256" key="2">
    <source>
        <dbReference type="ARBA" id="ARBA00001946"/>
    </source>
</evidence>
<evidence type="ECO:0000259" key="21">
    <source>
        <dbReference type="Pfam" id="PF02896"/>
    </source>
</evidence>
<dbReference type="SUPFAM" id="SSF52009">
    <property type="entry name" value="Phosphohistidine domain"/>
    <property type="match status" value="1"/>
</dbReference>
<feature type="binding site" evidence="18">
    <location>
        <begin position="456"/>
        <end position="457"/>
    </location>
    <ligand>
        <name>phosphoenolpyruvate</name>
        <dbReference type="ChEBI" id="CHEBI:58702"/>
    </ligand>
</feature>
<dbReference type="GO" id="GO:0046872">
    <property type="term" value="F:metal ion binding"/>
    <property type="evidence" value="ECO:0007669"/>
    <property type="project" value="UniProtKB-KW"/>
</dbReference>
<dbReference type="SUPFAM" id="SSF51621">
    <property type="entry name" value="Phosphoenolpyruvate/pyruvate domain"/>
    <property type="match status" value="1"/>
</dbReference>
<feature type="domain" description="PEP-utilising enzyme mobile" evidence="20">
    <location>
        <begin position="155"/>
        <end position="225"/>
    </location>
</feature>
<dbReference type="InterPro" id="IPR015813">
    <property type="entry name" value="Pyrv/PenolPyrv_kinase-like_dom"/>
</dbReference>
<feature type="binding site" evidence="18">
    <location>
        <position position="334"/>
    </location>
    <ligand>
        <name>phosphoenolpyruvate</name>
        <dbReference type="ChEBI" id="CHEBI:58702"/>
    </ligand>
</feature>
<keyword evidence="11 16" id="KW-0598">Phosphotransferase system</keyword>
<dbReference type="InterPro" id="IPR018274">
    <property type="entry name" value="PEP_util_AS"/>
</dbReference>
<dbReference type="Gene3D" id="1.10.274.10">
    <property type="entry name" value="PtsI, HPr-binding domain"/>
    <property type="match status" value="1"/>
</dbReference>
<evidence type="ECO:0000256" key="9">
    <source>
        <dbReference type="ARBA" id="ARBA00022597"/>
    </source>
</evidence>
<feature type="active site" description="Proton donor" evidence="17">
    <location>
        <position position="504"/>
    </location>
</feature>
<dbReference type="InterPro" id="IPR040442">
    <property type="entry name" value="Pyrv_kinase-like_dom_sf"/>
</dbReference>
<keyword evidence="23" id="KW-0670">Pyruvate</keyword>
<dbReference type="InterPro" id="IPR006318">
    <property type="entry name" value="PTS_EI-like"/>
</dbReference>
<evidence type="ECO:0000259" key="22">
    <source>
        <dbReference type="Pfam" id="PF05524"/>
    </source>
</evidence>
<dbReference type="FunFam" id="3.20.20.60:FF:000007">
    <property type="entry name" value="Phosphoenolpyruvate-protein phosphotransferase"/>
    <property type="match status" value="1"/>
</dbReference>
<keyword evidence="8 16" id="KW-0963">Cytoplasm</keyword>
<evidence type="ECO:0000256" key="19">
    <source>
        <dbReference type="PIRSR" id="PIRSR000732-3"/>
    </source>
</evidence>
<dbReference type="InterPro" id="IPR036618">
    <property type="entry name" value="PtsI_HPr-bd_sf"/>
</dbReference>
<dbReference type="NCBIfam" id="NF008382">
    <property type="entry name" value="PRK11177.1"/>
    <property type="match status" value="1"/>
</dbReference>
<dbReference type="PANTHER" id="PTHR46244:SF6">
    <property type="entry name" value="PHOSPHOENOLPYRUVATE-PROTEIN PHOSPHOTRANSFERASE"/>
    <property type="match status" value="1"/>
</dbReference>
<keyword evidence="12 16" id="KW-0479">Metal-binding</keyword>
<dbReference type="InterPro" id="IPR023151">
    <property type="entry name" value="PEP_util_CS"/>
</dbReference>
<evidence type="ECO:0000256" key="10">
    <source>
        <dbReference type="ARBA" id="ARBA00022679"/>
    </source>
</evidence>
<reference evidence="23 24" key="1">
    <citation type="submission" date="2018-03" db="EMBL/GenBank/DDBJ databases">
        <title>A parallel universe: an anciently diverged bacterial symbiosis in a Hawaiian planthopper (Hemiptera: Cixiidae) reveals rearranged nutritional responsibilities.</title>
        <authorList>
            <person name="Bennett G."/>
            <person name="Mao M."/>
        </authorList>
    </citation>
    <scope>NUCLEOTIDE SEQUENCE [LARGE SCALE GENOMIC DNA]</scope>
    <source>
        <strain evidence="23 24">OLIH</strain>
    </source>
</reference>
<accession>A0A346DZJ2</accession>
<dbReference type="AlphaFoldDB" id="A0A346DZJ2"/>
<dbReference type="PANTHER" id="PTHR46244">
    <property type="entry name" value="PHOSPHOENOLPYRUVATE-PROTEIN PHOSPHOTRANSFERASE"/>
    <property type="match status" value="1"/>
</dbReference>
<evidence type="ECO:0000256" key="15">
    <source>
        <dbReference type="ARBA" id="ARBA00033235"/>
    </source>
</evidence>
<dbReference type="NCBIfam" id="TIGR01417">
    <property type="entry name" value="PTS_I_fam"/>
    <property type="match status" value="1"/>
</dbReference>
<dbReference type="Pfam" id="PF00391">
    <property type="entry name" value="PEP-utilizers"/>
    <property type="match status" value="1"/>
</dbReference>
<keyword evidence="9 16" id="KW-0762">Sugar transport</keyword>
<dbReference type="GO" id="GO:0008965">
    <property type="term" value="F:phosphoenolpyruvate-protein phosphotransferase activity"/>
    <property type="evidence" value="ECO:0007669"/>
    <property type="project" value="UniProtKB-EC"/>
</dbReference>
<organism evidence="23 24">
    <name type="scientific">Candidatus Purcelliella pentastirinorum</name>
    <dbReference type="NCBI Taxonomy" id="472834"/>
    <lineage>
        <taxon>Bacteria</taxon>
        <taxon>Pseudomonadati</taxon>
        <taxon>Pseudomonadota</taxon>
        <taxon>Gammaproteobacteria</taxon>
        <taxon>Enterobacterales</taxon>
        <taxon>Enterobacteriaceae</taxon>
        <taxon>Candidatus Purcelliella</taxon>
    </lineage>
</organism>
<dbReference type="Pfam" id="PF05524">
    <property type="entry name" value="PEP-utilisers_N"/>
    <property type="match status" value="1"/>
</dbReference>
<keyword evidence="7 16" id="KW-0813">Transport</keyword>
<gene>
    <name evidence="23" type="ORF">C9I82_176</name>
</gene>